<sequence length="308" mass="35155">MSDKSHLPMLAKPIEWDKVVYPCIVQPKLDGVRCIAIVEDGGVVRLRSRDDKPIFMERIRLAVQDLGLPVGTMLDGELYAHGIDFNKLSGDVRRELQDERKNYIQYWVYDLMRHPDGLHERRYIERKEFIDWEIAKHQEGILLPLENQYVRNEQEARECASRLEQLGYEGAMIRCATRTKVTKKNPDGVVTQDFYQAAFYGHSRRSNFLMKVKTFEDAEAVIVGVEEEVDLQGVPKGRTGKFVMQTPEGITFRASGLTDELKAASWAEPDSYIGQTATYKFFGVSEDGVPRHPNFKALRPVGEVDAAV</sequence>
<protein>
    <recommendedName>
        <fullName evidence="11">DNA ligase</fullName>
    </recommendedName>
</protein>
<evidence type="ECO:0000256" key="3">
    <source>
        <dbReference type="ARBA" id="ARBA00022705"/>
    </source>
</evidence>
<dbReference type="RefSeq" id="WP_353540403.1">
    <property type="nucleotide sequence ID" value="NZ_BAABRN010000001.1"/>
</dbReference>
<evidence type="ECO:0000256" key="4">
    <source>
        <dbReference type="ARBA" id="ARBA00022763"/>
    </source>
</evidence>
<dbReference type="InterPro" id="IPR012340">
    <property type="entry name" value="NA-bd_OB-fold"/>
</dbReference>
<evidence type="ECO:0008006" key="11">
    <source>
        <dbReference type="Google" id="ProtNLM"/>
    </source>
</evidence>
<dbReference type="SUPFAM" id="SSF50249">
    <property type="entry name" value="Nucleic acid-binding proteins"/>
    <property type="match status" value="1"/>
</dbReference>
<evidence type="ECO:0000256" key="5">
    <source>
        <dbReference type="ARBA" id="ARBA00023204"/>
    </source>
</evidence>
<evidence type="ECO:0000256" key="6">
    <source>
        <dbReference type="ARBA" id="ARBA00034003"/>
    </source>
</evidence>
<dbReference type="InterPro" id="IPR029319">
    <property type="entry name" value="DNA_ligase_OB"/>
</dbReference>
<evidence type="ECO:0000259" key="8">
    <source>
        <dbReference type="Pfam" id="PF14743"/>
    </source>
</evidence>
<name>A0ABP9V8V5_9DEIO</name>
<dbReference type="CDD" id="cd08041">
    <property type="entry name" value="OBF_kDNA_ligase_like"/>
    <property type="match status" value="1"/>
</dbReference>
<evidence type="ECO:0000259" key="7">
    <source>
        <dbReference type="Pfam" id="PF01068"/>
    </source>
</evidence>
<dbReference type="Gene3D" id="3.30.470.30">
    <property type="entry name" value="DNA ligase/mRNA capping enzyme"/>
    <property type="match status" value="1"/>
</dbReference>
<evidence type="ECO:0000256" key="2">
    <source>
        <dbReference type="ARBA" id="ARBA00022598"/>
    </source>
</evidence>
<dbReference type="InterPro" id="IPR012310">
    <property type="entry name" value="DNA_ligase_ATP-dep_cent"/>
</dbReference>
<dbReference type="Proteomes" id="UP001458946">
    <property type="component" value="Unassembled WGS sequence"/>
</dbReference>
<dbReference type="EMBL" id="BAABRN010000001">
    <property type="protein sequence ID" value="GAA5500418.1"/>
    <property type="molecule type" value="Genomic_DNA"/>
</dbReference>
<keyword evidence="2" id="KW-0436">Ligase</keyword>
<proteinExistence type="predicted"/>
<keyword evidence="4" id="KW-0227">DNA damage</keyword>
<dbReference type="PANTHER" id="PTHR47810">
    <property type="entry name" value="DNA LIGASE"/>
    <property type="match status" value="1"/>
</dbReference>
<dbReference type="Gene3D" id="3.30.1490.70">
    <property type="match status" value="1"/>
</dbReference>
<keyword evidence="5" id="KW-0234">DNA repair</keyword>
<feature type="domain" description="DNA ligase OB-like" evidence="8">
    <location>
        <begin position="232"/>
        <end position="299"/>
    </location>
</feature>
<gene>
    <name evidence="9" type="ORF">Dxin01_00139</name>
</gene>
<feature type="domain" description="ATP-dependent DNA ligase family profile" evidence="7">
    <location>
        <begin position="8"/>
        <end position="175"/>
    </location>
</feature>
<dbReference type="SUPFAM" id="SSF56091">
    <property type="entry name" value="DNA ligase/mRNA capping enzyme, catalytic domain"/>
    <property type="match status" value="1"/>
</dbReference>
<evidence type="ECO:0000313" key="9">
    <source>
        <dbReference type="EMBL" id="GAA5500418.1"/>
    </source>
</evidence>
<dbReference type="PANTHER" id="PTHR47810:SF1">
    <property type="entry name" value="DNA LIGASE B"/>
    <property type="match status" value="1"/>
</dbReference>
<evidence type="ECO:0000313" key="10">
    <source>
        <dbReference type="Proteomes" id="UP001458946"/>
    </source>
</evidence>
<dbReference type="Gene3D" id="2.40.50.140">
    <property type="entry name" value="Nucleic acid-binding proteins"/>
    <property type="match status" value="1"/>
</dbReference>
<accession>A0ABP9V8V5</accession>
<evidence type="ECO:0000256" key="1">
    <source>
        <dbReference type="ARBA" id="ARBA00001968"/>
    </source>
</evidence>
<dbReference type="InterPro" id="IPR050326">
    <property type="entry name" value="NAD_dep_DNA_ligaseB"/>
</dbReference>
<keyword evidence="10" id="KW-1185">Reference proteome</keyword>
<keyword evidence="3" id="KW-0235">DNA replication</keyword>
<dbReference type="Pfam" id="PF01068">
    <property type="entry name" value="DNA_ligase_A_M"/>
    <property type="match status" value="1"/>
</dbReference>
<organism evidence="9 10">
    <name type="scientific">Deinococcus xinjiangensis</name>
    <dbReference type="NCBI Taxonomy" id="457454"/>
    <lineage>
        <taxon>Bacteria</taxon>
        <taxon>Thermotogati</taxon>
        <taxon>Deinococcota</taxon>
        <taxon>Deinococci</taxon>
        <taxon>Deinococcales</taxon>
        <taxon>Deinococcaceae</taxon>
        <taxon>Deinococcus</taxon>
    </lineage>
</organism>
<comment type="catalytic activity">
    <reaction evidence="6">
        <text>ATP + (deoxyribonucleotide)n-3'-hydroxyl + 5'-phospho-(deoxyribonucleotide)m = (deoxyribonucleotide)n+m + AMP + diphosphate.</text>
        <dbReference type="EC" id="6.5.1.1"/>
    </reaction>
</comment>
<reference evidence="9 10" key="1">
    <citation type="submission" date="2024-02" db="EMBL/GenBank/DDBJ databases">
        <title>Deinococcus xinjiangensis NBRC 107630.</title>
        <authorList>
            <person name="Ichikawa N."/>
            <person name="Katano-Makiyama Y."/>
            <person name="Hidaka K."/>
        </authorList>
    </citation>
    <scope>NUCLEOTIDE SEQUENCE [LARGE SCALE GENOMIC DNA]</scope>
    <source>
        <strain evidence="9 10">NBRC 107630</strain>
    </source>
</reference>
<comment type="cofactor">
    <cofactor evidence="1">
        <name>a divalent metal cation</name>
        <dbReference type="ChEBI" id="CHEBI:60240"/>
    </cofactor>
</comment>
<comment type="caution">
    <text evidence="9">The sequence shown here is derived from an EMBL/GenBank/DDBJ whole genome shotgun (WGS) entry which is preliminary data.</text>
</comment>
<dbReference type="Pfam" id="PF14743">
    <property type="entry name" value="DNA_ligase_OB_2"/>
    <property type="match status" value="1"/>
</dbReference>